<feature type="transmembrane region" description="Helical" evidence="6">
    <location>
        <begin position="99"/>
        <end position="120"/>
    </location>
</feature>
<dbReference type="PANTHER" id="PTHR43461">
    <property type="entry name" value="TRANSMEMBRANE PROTEIN 256"/>
    <property type="match status" value="1"/>
</dbReference>
<evidence type="ECO:0000256" key="3">
    <source>
        <dbReference type="ARBA" id="ARBA00022692"/>
    </source>
</evidence>
<proteinExistence type="inferred from homology"/>
<gene>
    <name evidence="8" type="ORF">GCM10017083_40150</name>
</gene>
<dbReference type="AlphaFoldDB" id="A0A918XUT4"/>
<keyword evidence="5 6" id="KW-0472">Membrane</keyword>
<keyword evidence="4 6" id="KW-1133">Transmembrane helix</keyword>
<evidence type="ECO:0000256" key="2">
    <source>
        <dbReference type="ARBA" id="ARBA00009694"/>
    </source>
</evidence>
<dbReference type="Pfam" id="PF04241">
    <property type="entry name" value="DUF423"/>
    <property type="match status" value="1"/>
</dbReference>
<organism evidence="8 9">
    <name type="scientific">Thalassobaculum fulvum</name>
    <dbReference type="NCBI Taxonomy" id="1633335"/>
    <lineage>
        <taxon>Bacteria</taxon>
        <taxon>Pseudomonadati</taxon>
        <taxon>Pseudomonadota</taxon>
        <taxon>Alphaproteobacteria</taxon>
        <taxon>Rhodospirillales</taxon>
        <taxon>Thalassobaculaceae</taxon>
        <taxon>Thalassobaculum</taxon>
    </lineage>
</organism>
<comment type="similarity">
    <text evidence="2">Belongs to the UPF0382 family.</text>
</comment>
<accession>A0A918XUT4</accession>
<feature type="transmembrane region" description="Helical" evidence="6">
    <location>
        <begin position="65"/>
        <end position="87"/>
    </location>
</feature>
<evidence type="ECO:0000256" key="5">
    <source>
        <dbReference type="ARBA" id="ARBA00023136"/>
    </source>
</evidence>
<feature type="signal peptide" evidence="7">
    <location>
        <begin position="1"/>
        <end position="22"/>
    </location>
</feature>
<dbReference type="PANTHER" id="PTHR43461:SF1">
    <property type="entry name" value="TRANSMEMBRANE PROTEIN 256"/>
    <property type="match status" value="1"/>
</dbReference>
<feature type="transmembrane region" description="Helical" evidence="6">
    <location>
        <begin position="38"/>
        <end position="58"/>
    </location>
</feature>
<reference evidence="8" key="2">
    <citation type="submission" date="2020-09" db="EMBL/GenBank/DDBJ databases">
        <authorList>
            <person name="Sun Q."/>
            <person name="Kim S."/>
        </authorList>
    </citation>
    <scope>NUCLEOTIDE SEQUENCE</scope>
    <source>
        <strain evidence="8">KCTC 42651</strain>
    </source>
</reference>
<evidence type="ECO:0000256" key="1">
    <source>
        <dbReference type="ARBA" id="ARBA00004141"/>
    </source>
</evidence>
<comment type="subcellular location">
    <subcellularLocation>
        <location evidence="1">Membrane</location>
        <topology evidence="1">Multi-pass membrane protein</topology>
    </subcellularLocation>
</comment>
<comment type="caution">
    <text evidence="8">The sequence shown here is derived from an EMBL/GenBank/DDBJ whole genome shotgun (WGS) entry which is preliminary data.</text>
</comment>
<evidence type="ECO:0000256" key="4">
    <source>
        <dbReference type="ARBA" id="ARBA00022989"/>
    </source>
</evidence>
<feature type="chain" id="PRO_5038035584" evidence="7">
    <location>
        <begin position="23"/>
        <end position="124"/>
    </location>
</feature>
<name>A0A918XUT4_9PROT</name>
<sequence>MLMPRILQTVASLLMAAAVALAAVGAHALPDIAHPGGVWWTAVFWHAVTGVALFAVGAGWGRFHWAWGTLGAVMMAVGVVLFSGTLYVQGVNGWGQGTFLAPTGGTLLILAWLSLAVAAMRGPR</sequence>
<dbReference type="RefSeq" id="WP_189992964.1">
    <property type="nucleotide sequence ID" value="NZ_BMZS01000010.1"/>
</dbReference>
<dbReference type="GO" id="GO:0016020">
    <property type="term" value="C:membrane"/>
    <property type="evidence" value="ECO:0007669"/>
    <property type="project" value="UniProtKB-SubCell"/>
</dbReference>
<keyword evidence="3 6" id="KW-0812">Transmembrane</keyword>
<dbReference type="InterPro" id="IPR006696">
    <property type="entry name" value="DUF423"/>
</dbReference>
<evidence type="ECO:0000256" key="6">
    <source>
        <dbReference type="SAM" id="Phobius"/>
    </source>
</evidence>
<keyword evidence="9" id="KW-1185">Reference proteome</keyword>
<protein>
    <submittedName>
        <fullName evidence="8">Membrane protein</fullName>
    </submittedName>
</protein>
<keyword evidence="7" id="KW-0732">Signal</keyword>
<reference evidence="8" key="1">
    <citation type="journal article" date="2014" name="Int. J. Syst. Evol. Microbiol.">
        <title>Complete genome sequence of Corynebacterium casei LMG S-19264T (=DSM 44701T), isolated from a smear-ripened cheese.</title>
        <authorList>
            <consortium name="US DOE Joint Genome Institute (JGI-PGF)"/>
            <person name="Walter F."/>
            <person name="Albersmeier A."/>
            <person name="Kalinowski J."/>
            <person name="Ruckert C."/>
        </authorList>
    </citation>
    <scope>NUCLEOTIDE SEQUENCE</scope>
    <source>
        <strain evidence="8">KCTC 42651</strain>
    </source>
</reference>
<dbReference type="Proteomes" id="UP000630353">
    <property type="component" value="Unassembled WGS sequence"/>
</dbReference>
<dbReference type="EMBL" id="BMZS01000010">
    <property type="protein sequence ID" value="GHD57978.1"/>
    <property type="molecule type" value="Genomic_DNA"/>
</dbReference>
<evidence type="ECO:0000256" key="7">
    <source>
        <dbReference type="SAM" id="SignalP"/>
    </source>
</evidence>
<evidence type="ECO:0000313" key="8">
    <source>
        <dbReference type="EMBL" id="GHD57978.1"/>
    </source>
</evidence>
<evidence type="ECO:0000313" key="9">
    <source>
        <dbReference type="Proteomes" id="UP000630353"/>
    </source>
</evidence>